<comment type="subcellular location">
    <subcellularLocation>
        <location evidence="1 9">Cell inner membrane</location>
        <topology evidence="1 9">Multi-pass membrane protein</topology>
    </subcellularLocation>
</comment>
<dbReference type="Pfam" id="PF04290">
    <property type="entry name" value="DctQ"/>
    <property type="match status" value="1"/>
</dbReference>
<dbReference type="GO" id="GO:0015740">
    <property type="term" value="P:C4-dicarboxylate transport"/>
    <property type="evidence" value="ECO:0007669"/>
    <property type="project" value="TreeGrafter"/>
</dbReference>
<evidence type="ECO:0000256" key="8">
    <source>
        <dbReference type="ARBA" id="ARBA00038436"/>
    </source>
</evidence>
<comment type="caution">
    <text evidence="11">The sequence shown here is derived from an EMBL/GenBank/DDBJ whole genome shotgun (WGS) entry which is preliminary data.</text>
</comment>
<keyword evidence="2 9" id="KW-0813">Transport</keyword>
<feature type="domain" description="Tripartite ATP-independent periplasmic transporters DctQ component" evidence="10">
    <location>
        <begin position="28"/>
        <end position="155"/>
    </location>
</feature>
<feature type="transmembrane region" description="Helical" evidence="9">
    <location>
        <begin position="132"/>
        <end position="153"/>
    </location>
</feature>
<dbReference type="PANTHER" id="PTHR35011">
    <property type="entry name" value="2,3-DIKETO-L-GULONATE TRAP TRANSPORTER SMALL PERMEASE PROTEIN YIAM"/>
    <property type="match status" value="1"/>
</dbReference>
<proteinExistence type="inferred from homology"/>
<evidence type="ECO:0000259" key="10">
    <source>
        <dbReference type="Pfam" id="PF04290"/>
    </source>
</evidence>
<gene>
    <name evidence="11" type="ORF">K1W69_09700</name>
</gene>
<protein>
    <recommendedName>
        <fullName evidence="9">TRAP transporter small permease protein</fullName>
    </recommendedName>
</protein>
<name>A0AAE3D137_9HYPH</name>
<sequence>MLNIVRQIADRLISLSAMIGSIGLIFEVCVILVDVTGRYFGHPLIGAQDMSQMAMVIVVFGGMALCDKLGGHIAVDVFEHTFPGWLNRVTDIAGALIGCAIFAGIAWTVWESSQLSLMLRLKTNIISLPKAWFQWSLCAFAAITALAMLLRAIELSLSGRDVRQEREGLL</sequence>
<comment type="function">
    <text evidence="9">Part of the tripartite ATP-independent periplasmic (TRAP) transport system.</text>
</comment>
<evidence type="ECO:0000256" key="2">
    <source>
        <dbReference type="ARBA" id="ARBA00022448"/>
    </source>
</evidence>
<keyword evidence="12" id="KW-1185">Reference proteome</keyword>
<evidence type="ECO:0000313" key="12">
    <source>
        <dbReference type="Proteomes" id="UP001196509"/>
    </source>
</evidence>
<organism evidence="11 12">
    <name type="scientific">Flavimaribacter sediminis</name>
    <dbReference type="NCBI Taxonomy" id="2865987"/>
    <lineage>
        <taxon>Bacteria</taxon>
        <taxon>Pseudomonadati</taxon>
        <taxon>Pseudomonadota</taxon>
        <taxon>Alphaproteobacteria</taxon>
        <taxon>Hyphomicrobiales</taxon>
        <taxon>Rhizobiaceae</taxon>
        <taxon>Flavimaribacter</taxon>
    </lineage>
</organism>
<dbReference type="InterPro" id="IPR055348">
    <property type="entry name" value="DctQ"/>
</dbReference>
<dbReference type="RefSeq" id="WP_220228164.1">
    <property type="nucleotide sequence ID" value="NZ_JAICBX010000002.1"/>
</dbReference>
<reference evidence="11" key="1">
    <citation type="submission" date="2021-08" db="EMBL/GenBank/DDBJ databases">
        <title>Hoeflea bacterium WL0058 sp. nov., isolated from the sediment.</title>
        <authorList>
            <person name="Wang L."/>
            <person name="Zhang D."/>
        </authorList>
    </citation>
    <scope>NUCLEOTIDE SEQUENCE</scope>
    <source>
        <strain evidence="11">WL0058</strain>
    </source>
</reference>
<comment type="similarity">
    <text evidence="8 9">Belongs to the TRAP transporter small permease family.</text>
</comment>
<feature type="transmembrane region" description="Helical" evidence="9">
    <location>
        <begin position="12"/>
        <end position="33"/>
    </location>
</feature>
<feature type="transmembrane region" description="Helical" evidence="9">
    <location>
        <begin position="92"/>
        <end position="110"/>
    </location>
</feature>
<dbReference type="InterPro" id="IPR007387">
    <property type="entry name" value="TRAP_DctQ"/>
</dbReference>
<keyword evidence="3" id="KW-1003">Cell membrane</keyword>
<evidence type="ECO:0000313" key="11">
    <source>
        <dbReference type="EMBL" id="MBW8637461.1"/>
    </source>
</evidence>
<dbReference type="EMBL" id="JAICBX010000002">
    <property type="protein sequence ID" value="MBW8637461.1"/>
    <property type="molecule type" value="Genomic_DNA"/>
</dbReference>
<dbReference type="PANTHER" id="PTHR35011:SF10">
    <property type="entry name" value="TRAP TRANSPORTER SMALL PERMEASE PROTEIN"/>
    <property type="match status" value="1"/>
</dbReference>
<keyword evidence="6 9" id="KW-1133">Transmembrane helix</keyword>
<evidence type="ECO:0000256" key="7">
    <source>
        <dbReference type="ARBA" id="ARBA00023136"/>
    </source>
</evidence>
<evidence type="ECO:0000256" key="6">
    <source>
        <dbReference type="ARBA" id="ARBA00022989"/>
    </source>
</evidence>
<dbReference type="Proteomes" id="UP001196509">
    <property type="component" value="Unassembled WGS sequence"/>
</dbReference>
<dbReference type="AlphaFoldDB" id="A0AAE3D137"/>
<dbReference type="GO" id="GO:0005886">
    <property type="term" value="C:plasma membrane"/>
    <property type="evidence" value="ECO:0007669"/>
    <property type="project" value="UniProtKB-SubCell"/>
</dbReference>
<evidence type="ECO:0000256" key="4">
    <source>
        <dbReference type="ARBA" id="ARBA00022519"/>
    </source>
</evidence>
<keyword evidence="5 9" id="KW-0812">Transmembrane</keyword>
<feature type="transmembrane region" description="Helical" evidence="9">
    <location>
        <begin position="53"/>
        <end position="71"/>
    </location>
</feature>
<evidence type="ECO:0000256" key="1">
    <source>
        <dbReference type="ARBA" id="ARBA00004429"/>
    </source>
</evidence>
<evidence type="ECO:0000256" key="5">
    <source>
        <dbReference type="ARBA" id="ARBA00022692"/>
    </source>
</evidence>
<keyword evidence="4 9" id="KW-0997">Cell inner membrane</keyword>
<keyword evidence="7 9" id="KW-0472">Membrane</keyword>
<evidence type="ECO:0000256" key="3">
    <source>
        <dbReference type="ARBA" id="ARBA00022475"/>
    </source>
</evidence>
<accession>A0AAE3D137</accession>
<dbReference type="GO" id="GO:0022857">
    <property type="term" value="F:transmembrane transporter activity"/>
    <property type="evidence" value="ECO:0007669"/>
    <property type="project" value="UniProtKB-UniRule"/>
</dbReference>
<evidence type="ECO:0000256" key="9">
    <source>
        <dbReference type="RuleBase" id="RU369079"/>
    </source>
</evidence>
<comment type="subunit">
    <text evidence="9">The complex comprises the extracytoplasmic solute receptor protein and the two transmembrane proteins.</text>
</comment>